<protein>
    <submittedName>
        <fullName evidence="1">Uncharacterized protein</fullName>
    </submittedName>
</protein>
<gene>
    <name evidence="1" type="ORF">CISIN_1g0362801mg</name>
</gene>
<organism evidence="1 2">
    <name type="scientific">Citrus sinensis</name>
    <name type="common">Sweet orange</name>
    <name type="synonym">Citrus aurantium var. sinensis</name>
    <dbReference type="NCBI Taxonomy" id="2711"/>
    <lineage>
        <taxon>Eukaryota</taxon>
        <taxon>Viridiplantae</taxon>
        <taxon>Streptophyta</taxon>
        <taxon>Embryophyta</taxon>
        <taxon>Tracheophyta</taxon>
        <taxon>Spermatophyta</taxon>
        <taxon>Magnoliopsida</taxon>
        <taxon>eudicotyledons</taxon>
        <taxon>Gunneridae</taxon>
        <taxon>Pentapetalae</taxon>
        <taxon>rosids</taxon>
        <taxon>malvids</taxon>
        <taxon>Sapindales</taxon>
        <taxon>Rutaceae</taxon>
        <taxon>Aurantioideae</taxon>
        <taxon>Citrus</taxon>
    </lineage>
</organism>
<proteinExistence type="predicted"/>
<feature type="non-terminal residue" evidence="1">
    <location>
        <position position="1"/>
    </location>
</feature>
<reference evidence="1 2" key="1">
    <citation type="submission" date="2014-04" db="EMBL/GenBank/DDBJ databases">
        <authorList>
            <consortium name="International Citrus Genome Consortium"/>
            <person name="Gmitter F."/>
            <person name="Chen C."/>
            <person name="Farmerie W."/>
            <person name="Harkins T."/>
            <person name="Desany B."/>
            <person name="Mohiuddin M."/>
            <person name="Kodira C."/>
            <person name="Borodovsky M."/>
            <person name="Lomsadze A."/>
            <person name="Burns P."/>
            <person name="Jenkins J."/>
            <person name="Prochnik S."/>
            <person name="Shu S."/>
            <person name="Chapman J."/>
            <person name="Pitluck S."/>
            <person name="Schmutz J."/>
            <person name="Rokhsar D."/>
        </authorList>
    </citation>
    <scope>NUCLEOTIDE SEQUENCE</scope>
</reference>
<dbReference type="Proteomes" id="UP000027120">
    <property type="component" value="Unassembled WGS sequence"/>
</dbReference>
<dbReference type="EMBL" id="KK784927">
    <property type="protein sequence ID" value="KDO61169.1"/>
    <property type="molecule type" value="Genomic_DNA"/>
</dbReference>
<evidence type="ECO:0000313" key="1">
    <source>
        <dbReference type="EMBL" id="KDO61169.1"/>
    </source>
</evidence>
<keyword evidence="2" id="KW-1185">Reference proteome</keyword>
<accession>A0A067F1D6</accession>
<sequence>SMGVMEEELTLPVE</sequence>
<evidence type="ECO:0000313" key="2">
    <source>
        <dbReference type="Proteomes" id="UP000027120"/>
    </source>
</evidence>
<name>A0A067F1D6_CITSI</name>